<organism evidence="2 3">
    <name type="scientific">Lacisediminihabitans profunda</name>
    <dbReference type="NCBI Taxonomy" id="2594790"/>
    <lineage>
        <taxon>Bacteria</taxon>
        <taxon>Bacillati</taxon>
        <taxon>Actinomycetota</taxon>
        <taxon>Actinomycetes</taxon>
        <taxon>Micrococcales</taxon>
        <taxon>Microbacteriaceae</taxon>
        <taxon>Lacisediminihabitans</taxon>
    </lineage>
</organism>
<proteinExistence type="predicted"/>
<comment type="caution">
    <text evidence="2">The sequence shown here is derived from an EMBL/GenBank/DDBJ whole genome shotgun (WGS) entry which is preliminary data.</text>
</comment>
<dbReference type="EMBL" id="VRMG01000008">
    <property type="protein sequence ID" value="TXN29801.1"/>
    <property type="molecule type" value="Genomic_DNA"/>
</dbReference>
<dbReference type="AlphaFoldDB" id="A0A5C8UPJ3"/>
<dbReference type="InterPro" id="IPR010359">
    <property type="entry name" value="IrrE_HExxH"/>
</dbReference>
<dbReference type="RefSeq" id="WP_147783844.1">
    <property type="nucleotide sequence ID" value="NZ_VRMG01000008.1"/>
</dbReference>
<evidence type="ECO:0000313" key="2">
    <source>
        <dbReference type="EMBL" id="TXN29801.1"/>
    </source>
</evidence>
<gene>
    <name evidence="2" type="ORF">FVP33_11695</name>
</gene>
<keyword evidence="3" id="KW-1185">Reference proteome</keyword>
<sequence>MTFAARFRSRSFGNTLLIQAQHLKAFENGRVPEPFPTYVAGFHRWKQLDHAVTKGQAGYMIPAPVTARFASATPSEAGSWQTLARSEKPRAGEVVRSRLIGVKPAYVWDVSQTKGEPIPERPRPQLLTGQAPAGLWYRLAVLVEAAGFAVSTVSDAGMVGGANGVTNFCTRIVAVRADMDDAEMVKTLAHELGHVLMHTPDDTGRPSHRGIGDVEPESVALMVAASFGMDTDGYSVPYVASWSSSVAGMEPSAVVRATGERVRRTALVILDQLPEPLLGDGTPPGLERTIATRVETVMRVDPRPAVGAEVRDFRSPRAGAAVEISVGM</sequence>
<evidence type="ECO:0000259" key="1">
    <source>
        <dbReference type="Pfam" id="PF06114"/>
    </source>
</evidence>
<name>A0A5C8UPJ3_9MICO</name>
<protein>
    <submittedName>
        <fullName evidence="2">ImmA/IrrE family metallo-endopeptidase</fullName>
    </submittedName>
</protein>
<dbReference type="Pfam" id="PF06114">
    <property type="entry name" value="Peptidase_M78"/>
    <property type="match status" value="1"/>
</dbReference>
<feature type="domain" description="IrrE N-terminal-like" evidence="1">
    <location>
        <begin position="168"/>
        <end position="231"/>
    </location>
</feature>
<reference evidence="2 3" key="1">
    <citation type="submission" date="2019-08" db="EMBL/GenBank/DDBJ databases">
        <title>Bacterial whole genome sequence for Glaciihabitans sp. CHu50b-6-2.</title>
        <authorList>
            <person name="Jin L."/>
        </authorList>
    </citation>
    <scope>NUCLEOTIDE SEQUENCE [LARGE SCALE GENOMIC DNA]</scope>
    <source>
        <strain evidence="2 3">CHu50b-6-2</strain>
    </source>
</reference>
<accession>A0A5C8UPJ3</accession>
<evidence type="ECO:0000313" key="3">
    <source>
        <dbReference type="Proteomes" id="UP000321379"/>
    </source>
</evidence>
<dbReference type="Proteomes" id="UP000321379">
    <property type="component" value="Unassembled WGS sequence"/>
</dbReference>